<feature type="transmembrane region" description="Helical" evidence="8">
    <location>
        <begin position="185"/>
        <end position="205"/>
    </location>
</feature>
<dbReference type="EnsemblMetazoa" id="PPAI008005-RA">
    <property type="protein sequence ID" value="PPAI008005-PA"/>
    <property type="gene ID" value="PPAI008005"/>
</dbReference>
<feature type="transmembrane region" description="Helical" evidence="8">
    <location>
        <begin position="385"/>
        <end position="405"/>
    </location>
</feature>
<feature type="region of interest" description="Disordered" evidence="7">
    <location>
        <begin position="481"/>
        <end position="503"/>
    </location>
</feature>
<dbReference type="VEuPathDB" id="VectorBase:PPAI008005"/>
<feature type="transmembrane region" description="Helical" evidence="8">
    <location>
        <begin position="412"/>
        <end position="434"/>
    </location>
</feature>
<feature type="transmembrane region" description="Helical" evidence="8">
    <location>
        <begin position="360"/>
        <end position="379"/>
    </location>
</feature>
<feature type="transmembrane region" description="Helical" evidence="8">
    <location>
        <begin position="20"/>
        <end position="40"/>
    </location>
</feature>
<evidence type="ECO:0000313" key="11">
    <source>
        <dbReference type="Proteomes" id="UP000092462"/>
    </source>
</evidence>
<evidence type="ECO:0000256" key="8">
    <source>
        <dbReference type="SAM" id="Phobius"/>
    </source>
</evidence>
<dbReference type="PROSITE" id="PS50850">
    <property type="entry name" value="MFS"/>
    <property type="match status" value="1"/>
</dbReference>
<protein>
    <recommendedName>
        <fullName evidence="9">Major facilitator superfamily (MFS) profile domain-containing protein</fullName>
    </recommendedName>
</protein>
<dbReference type="GO" id="GO:0016020">
    <property type="term" value="C:membrane"/>
    <property type="evidence" value="ECO:0007669"/>
    <property type="project" value="UniProtKB-SubCell"/>
</dbReference>
<dbReference type="AlphaFoldDB" id="A0A1B0DIM0"/>
<dbReference type="EMBL" id="AJVK01006146">
    <property type="status" value="NOT_ANNOTATED_CDS"/>
    <property type="molecule type" value="Genomic_DNA"/>
</dbReference>
<feature type="transmembrane region" description="Helical" evidence="8">
    <location>
        <begin position="279"/>
        <end position="302"/>
    </location>
</feature>
<dbReference type="FunFam" id="1.20.1250.20:FF:000003">
    <property type="entry name" value="Solute carrier family 17 member 3"/>
    <property type="match status" value="1"/>
</dbReference>
<keyword evidence="5 8" id="KW-1133">Transmembrane helix</keyword>
<feature type="transmembrane region" description="Helical" evidence="8">
    <location>
        <begin position="125"/>
        <end position="145"/>
    </location>
</feature>
<evidence type="ECO:0000259" key="9">
    <source>
        <dbReference type="PROSITE" id="PS50850"/>
    </source>
</evidence>
<dbReference type="Gene3D" id="1.20.1250.20">
    <property type="entry name" value="MFS general substrate transporter like domains"/>
    <property type="match status" value="2"/>
</dbReference>
<keyword evidence="11" id="KW-1185">Reference proteome</keyword>
<evidence type="ECO:0000256" key="7">
    <source>
        <dbReference type="SAM" id="MobiDB-lite"/>
    </source>
</evidence>
<sequence length="503" mass="54999">MVEAVPARGNVLGSFLPARYILALLGSIGMAIIYGLKVNLSVAMVAMLNHTILSQTSHEALNGTSSSTSSGEESCHRDDSHDALEDGPFTWSEPLQGTILSCYFWGYFVSQIPGARIAELFSAKWVMFFSVAINVVCTILTPIMAEWHYVAVIAMRVGEGIGGGVTFPAMHVMIASWAPPVERSVISAIVYAGTALGTVISMLMAGQLASAWGWESVFYVMGFLSIIWMVLWVFLIQDTPNKQKLISQEERDLITSALGSSNDGSHQAEKKQPVPWKRVFGSTAFLAILIAHTCSNWGWYMLLIELPFYMKQVLGFNIKENALATAIPFLTMWLFSMALSKSLDTLRGRSMITTTTARKVATMFASIVPMFALLAICYIGCQRGMAVAIMGIAITAIGGMFCGFLSNHIDIAPNYAGTLIAITNTAATIPGIIVPQTISAWRIIFYVTIVLYIIEIFFYLLFGSGEEQPWNKGGDVRKLTETEDSEGVPLRQKTSPTSYTSEE</sequence>
<feature type="transmembrane region" description="Helical" evidence="8">
    <location>
        <begin position="217"/>
        <end position="236"/>
    </location>
</feature>
<reference evidence="10" key="1">
    <citation type="submission" date="2022-08" db="UniProtKB">
        <authorList>
            <consortium name="EnsemblMetazoa"/>
        </authorList>
    </citation>
    <scope>IDENTIFICATION</scope>
    <source>
        <strain evidence="10">Israel</strain>
    </source>
</reference>
<feature type="domain" description="Major facilitator superfamily (MFS) profile" evidence="9">
    <location>
        <begin position="15"/>
        <end position="467"/>
    </location>
</feature>
<dbReference type="InterPro" id="IPR036259">
    <property type="entry name" value="MFS_trans_sf"/>
</dbReference>
<feature type="transmembrane region" description="Helical" evidence="8">
    <location>
        <begin position="157"/>
        <end position="178"/>
    </location>
</feature>
<dbReference type="InterPro" id="IPR050382">
    <property type="entry name" value="MFS_Na/Anion_cotransporter"/>
</dbReference>
<feature type="compositionally biased region" description="Low complexity" evidence="7">
    <location>
        <begin position="63"/>
        <end position="72"/>
    </location>
</feature>
<evidence type="ECO:0000313" key="10">
    <source>
        <dbReference type="EnsemblMetazoa" id="PPAI008005-PA"/>
    </source>
</evidence>
<keyword evidence="2" id="KW-0813">Transport</keyword>
<organism evidence="10 11">
    <name type="scientific">Phlebotomus papatasi</name>
    <name type="common">Sandfly</name>
    <dbReference type="NCBI Taxonomy" id="29031"/>
    <lineage>
        <taxon>Eukaryota</taxon>
        <taxon>Metazoa</taxon>
        <taxon>Ecdysozoa</taxon>
        <taxon>Arthropoda</taxon>
        <taxon>Hexapoda</taxon>
        <taxon>Insecta</taxon>
        <taxon>Pterygota</taxon>
        <taxon>Neoptera</taxon>
        <taxon>Endopterygota</taxon>
        <taxon>Diptera</taxon>
        <taxon>Nematocera</taxon>
        <taxon>Psychodoidea</taxon>
        <taxon>Psychodidae</taxon>
        <taxon>Phlebotomus</taxon>
        <taxon>Phlebotomus</taxon>
    </lineage>
</organism>
<feature type="compositionally biased region" description="Polar residues" evidence="7">
    <location>
        <begin position="492"/>
        <end position="503"/>
    </location>
</feature>
<accession>A0A1B0DIM0</accession>
<dbReference type="GO" id="GO:0015293">
    <property type="term" value="F:symporter activity"/>
    <property type="evidence" value="ECO:0007669"/>
    <property type="project" value="UniProtKB-KW"/>
</dbReference>
<evidence type="ECO:0000256" key="6">
    <source>
        <dbReference type="ARBA" id="ARBA00023136"/>
    </source>
</evidence>
<dbReference type="InterPro" id="IPR020846">
    <property type="entry name" value="MFS_dom"/>
</dbReference>
<comment type="subcellular location">
    <subcellularLocation>
        <location evidence="1">Membrane</location>
        <topology evidence="1">Multi-pass membrane protein</topology>
    </subcellularLocation>
</comment>
<evidence type="ECO:0000256" key="5">
    <source>
        <dbReference type="ARBA" id="ARBA00022989"/>
    </source>
</evidence>
<feature type="transmembrane region" description="Helical" evidence="8">
    <location>
        <begin position="322"/>
        <end position="339"/>
    </location>
</feature>
<proteinExistence type="predicted"/>
<keyword evidence="3 8" id="KW-0812">Transmembrane</keyword>
<evidence type="ECO:0000256" key="2">
    <source>
        <dbReference type="ARBA" id="ARBA00022448"/>
    </source>
</evidence>
<feature type="transmembrane region" description="Helical" evidence="8">
    <location>
        <begin position="440"/>
        <end position="462"/>
    </location>
</feature>
<dbReference type="PANTHER" id="PTHR11662">
    <property type="entry name" value="SOLUTE CARRIER FAMILY 17"/>
    <property type="match status" value="1"/>
</dbReference>
<dbReference type="InterPro" id="IPR011701">
    <property type="entry name" value="MFS"/>
</dbReference>
<feature type="region of interest" description="Disordered" evidence="7">
    <location>
        <begin position="59"/>
        <end position="81"/>
    </location>
</feature>
<evidence type="ECO:0000256" key="1">
    <source>
        <dbReference type="ARBA" id="ARBA00004141"/>
    </source>
</evidence>
<dbReference type="VEuPathDB" id="VectorBase:PPAPM1_008252"/>
<evidence type="ECO:0000256" key="4">
    <source>
        <dbReference type="ARBA" id="ARBA00022847"/>
    </source>
</evidence>
<dbReference type="SUPFAM" id="SSF103473">
    <property type="entry name" value="MFS general substrate transporter"/>
    <property type="match status" value="1"/>
</dbReference>
<dbReference type="CDD" id="cd17318">
    <property type="entry name" value="MFS_SLC17"/>
    <property type="match status" value="1"/>
</dbReference>
<dbReference type="GO" id="GO:0006820">
    <property type="term" value="P:monoatomic anion transport"/>
    <property type="evidence" value="ECO:0007669"/>
    <property type="project" value="TreeGrafter"/>
</dbReference>
<name>A0A1B0DIM0_PHLPP</name>
<keyword evidence="6 8" id="KW-0472">Membrane</keyword>
<evidence type="ECO:0000256" key="3">
    <source>
        <dbReference type="ARBA" id="ARBA00022692"/>
    </source>
</evidence>
<dbReference type="Proteomes" id="UP000092462">
    <property type="component" value="Unassembled WGS sequence"/>
</dbReference>
<keyword evidence="4" id="KW-0769">Symport</keyword>
<dbReference type="PANTHER" id="PTHR11662:SF457">
    <property type="entry name" value="MAJOR FACILITATOR SUPERFAMILY TRANSPORTER 3"/>
    <property type="match status" value="1"/>
</dbReference>
<dbReference type="Pfam" id="PF07690">
    <property type="entry name" value="MFS_1"/>
    <property type="match status" value="1"/>
</dbReference>